<reference evidence="4" key="2">
    <citation type="submission" date="2020-10" db="UniProtKB">
        <authorList>
            <consortium name="WormBaseParasite"/>
        </authorList>
    </citation>
    <scope>IDENTIFICATION</scope>
</reference>
<dbReference type="Proteomes" id="UP000492821">
    <property type="component" value="Unassembled WGS sequence"/>
</dbReference>
<dbReference type="WBParaSite" id="Pan_g9417.t1">
    <property type="protein sequence ID" value="Pan_g9417.t1"/>
    <property type="gene ID" value="Pan_g9417"/>
</dbReference>
<organism evidence="3 4">
    <name type="scientific">Panagrellus redivivus</name>
    <name type="common">Microworm</name>
    <dbReference type="NCBI Taxonomy" id="6233"/>
    <lineage>
        <taxon>Eukaryota</taxon>
        <taxon>Metazoa</taxon>
        <taxon>Ecdysozoa</taxon>
        <taxon>Nematoda</taxon>
        <taxon>Chromadorea</taxon>
        <taxon>Rhabditida</taxon>
        <taxon>Tylenchina</taxon>
        <taxon>Panagrolaimomorpha</taxon>
        <taxon>Panagrolaimoidea</taxon>
        <taxon>Panagrolaimidae</taxon>
        <taxon>Panagrellus</taxon>
    </lineage>
</organism>
<dbReference type="GO" id="GO:0008270">
    <property type="term" value="F:zinc ion binding"/>
    <property type="evidence" value="ECO:0007669"/>
    <property type="project" value="UniProtKB-KW"/>
</dbReference>
<evidence type="ECO:0000256" key="1">
    <source>
        <dbReference type="PROSITE-ProRule" id="PRU00042"/>
    </source>
</evidence>
<dbReference type="PROSITE" id="PS00028">
    <property type="entry name" value="ZINC_FINGER_C2H2_1"/>
    <property type="match status" value="1"/>
</dbReference>
<keyword evidence="1" id="KW-0863">Zinc-finger</keyword>
<evidence type="ECO:0000259" key="2">
    <source>
        <dbReference type="PROSITE" id="PS50157"/>
    </source>
</evidence>
<dbReference type="PROSITE" id="PS50157">
    <property type="entry name" value="ZINC_FINGER_C2H2_2"/>
    <property type="match status" value="1"/>
</dbReference>
<evidence type="ECO:0000313" key="4">
    <source>
        <dbReference type="WBParaSite" id="Pan_g9417.t1"/>
    </source>
</evidence>
<evidence type="ECO:0000313" key="3">
    <source>
        <dbReference type="Proteomes" id="UP000492821"/>
    </source>
</evidence>
<dbReference type="InterPro" id="IPR013087">
    <property type="entry name" value="Znf_C2H2_type"/>
</dbReference>
<protein>
    <submittedName>
        <fullName evidence="4">C2H2-type domain-containing protein</fullName>
    </submittedName>
</protein>
<proteinExistence type="predicted"/>
<feature type="domain" description="C2H2-type" evidence="2">
    <location>
        <begin position="146"/>
        <end position="173"/>
    </location>
</feature>
<keyword evidence="3" id="KW-1185">Reference proteome</keyword>
<keyword evidence="1" id="KW-0479">Metal-binding</keyword>
<reference evidence="3" key="1">
    <citation type="journal article" date="2013" name="Genetics">
        <title>The draft genome and transcriptome of Panagrellus redivivus are shaped by the harsh demands of a free-living lifestyle.</title>
        <authorList>
            <person name="Srinivasan J."/>
            <person name="Dillman A.R."/>
            <person name="Macchietto M.G."/>
            <person name="Heikkinen L."/>
            <person name="Lakso M."/>
            <person name="Fracchia K.M."/>
            <person name="Antoshechkin I."/>
            <person name="Mortazavi A."/>
            <person name="Wong G."/>
            <person name="Sternberg P.W."/>
        </authorList>
    </citation>
    <scope>NUCLEOTIDE SEQUENCE [LARGE SCALE GENOMIC DNA]</scope>
    <source>
        <strain evidence="3">MT8872</strain>
    </source>
</reference>
<dbReference type="AlphaFoldDB" id="A0A7E4WDG6"/>
<name>A0A7E4WDG6_PANRE</name>
<accession>A0A7E4WDG6</accession>
<sequence>MRKLDSICAKLWSQKVDPPEVAPSKPILPFSIESLLASDQPSTSKKPCLTTGNGDGMEVARATLVVALPRIQGQEATATSTVANANVYPEVATQVGSGLGPGPGPLKRTKMHYTAFTQQTEVASDVSVGGMECGRPFCKLKKRQHFHCNFCEQGFSAKQRLLPHIQKHLLKKHLYAPDNRWEKVLNETVHA</sequence>
<keyword evidence="1" id="KW-0862">Zinc</keyword>